<accession>A0A4Y6PY18</accession>
<dbReference type="GO" id="GO:0003993">
    <property type="term" value="F:acid phosphatase activity"/>
    <property type="evidence" value="ECO:0007669"/>
    <property type="project" value="InterPro"/>
</dbReference>
<feature type="chain" id="PRO_5030106667" evidence="2">
    <location>
        <begin position="21"/>
        <end position="411"/>
    </location>
</feature>
<evidence type="ECO:0000259" key="4">
    <source>
        <dbReference type="Pfam" id="PF16656"/>
    </source>
</evidence>
<dbReference type="AlphaFoldDB" id="A0A4Y6PY18"/>
<keyword evidence="1 2" id="KW-0732">Signal</keyword>
<dbReference type="Gene3D" id="2.60.40.380">
    <property type="entry name" value="Purple acid phosphatase-like, N-terminal"/>
    <property type="match status" value="1"/>
</dbReference>
<dbReference type="InterPro" id="IPR029052">
    <property type="entry name" value="Metallo-depent_PP-like"/>
</dbReference>
<dbReference type="InterPro" id="IPR008963">
    <property type="entry name" value="Purple_acid_Pase-like_N"/>
</dbReference>
<dbReference type="InterPro" id="IPR039331">
    <property type="entry name" value="PAPs-like"/>
</dbReference>
<evidence type="ECO:0000313" key="5">
    <source>
        <dbReference type="EMBL" id="QDG53238.1"/>
    </source>
</evidence>
<dbReference type="OrthoDB" id="9804511at2"/>
<keyword evidence="6" id="KW-1185">Reference proteome</keyword>
<dbReference type="RefSeq" id="WP_141199699.1">
    <property type="nucleotide sequence ID" value="NZ_CP041186.1"/>
</dbReference>
<dbReference type="PROSITE" id="PS51257">
    <property type="entry name" value="PROKAR_LIPOPROTEIN"/>
    <property type="match status" value="1"/>
</dbReference>
<sequence length="411" mass="46513">MYQRSILLAALLAVAVATLAACGAAVNTDTYTWSQEQDAPPHMRVVFLENPAEEMAVSWSTRGAETNVVYYDTEPHDGDLEKYAHKAEANLSGTYEDQSAYYHHAYLTNLEPSTTYYFVVASDDRVSREYHVVTAPADDEEFKLLYGGDSRSDRKMRRKINRSLADRLEEDPSIIALVHGGDYIYDGDDFELWNRWLEDYQLTTTESGRVLPIIPTRGNHEGDGMYYNEIFAFPGGTEGDYFRTQIGDRVSFITLDTNSTMSGRQRDWLTAQLADSQDSRWLITSYHRPAFPAVKSAGEARDLWVPLFERFNVDLACESDGHAYKRTVPIRNEQHDETGVVYVGEGGLGVGQRSPKDRWYLRSPGVAASLHHVQLITFNPDELKYEALDVNGRVFDSWTRTPRNRGAMAAN</sequence>
<gene>
    <name evidence="5" type="ORF">FIV42_21550</name>
</gene>
<dbReference type="InterPro" id="IPR015914">
    <property type="entry name" value="PAPs_N"/>
</dbReference>
<evidence type="ECO:0000256" key="1">
    <source>
        <dbReference type="ARBA" id="ARBA00022729"/>
    </source>
</evidence>
<protein>
    <submittedName>
        <fullName evidence="5">Metallophosphoesterase family protein</fullName>
    </submittedName>
</protein>
<proteinExistence type="predicted"/>
<organism evidence="5 6">
    <name type="scientific">Persicimonas caeni</name>
    <dbReference type="NCBI Taxonomy" id="2292766"/>
    <lineage>
        <taxon>Bacteria</taxon>
        <taxon>Deltaproteobacteria</taxon>
        <taxon>Bradymonadales</taxon>
        <taxon>Bradymonadaceae</taxon>
        <taxon>Persicimonas</taxon>
    </lineage>
</organism>
<dbReference type="SUPFAM" id="SSF56300">
    <property type="entry name" value="Metallo-dependent phosphatases"/>
    <property type="match status" value="1"/>
</dbReference>
<feature type="domain" description="Purple acid phosphatase N-terminal" evidence="4">
    <location>
        <begin position="40"/>
        <end position="134"/>
    </location>
</feature>
<evidence type="ECO:0000259" key="3">
    <source>
        <dbReference type="Pfam" id="PF00149"/>
    </source>
</evidence>
<dbReference type="Pfam" id="PF00149">
    <property type="entry name" value="Metallophos"/>
    <property type="match status" value="1"/>
</dbReference>
<feature type="domain" description="Calcineurin-like phosphoesterase" evidence="3">
    <location>
        <begin position="164"/>
        <end position="317"/>
    </location>
</feature>
<dbReference type="GO" id="GO:0046872">
    <property type="term" value="F:metal ion binding"/>
    <property type="evidence" value="ECO:0007669"/>
    <property type="project" value="InterPro"/>
</dbReference>
<evidence type="ECO:0000256" key="2">
    <source>
        <dbReference type="SAM" id="SignalP"/>
    </source>
</evidence>
<dbReference type="Proteomes" id="UP000315995">
    <property type="component" value="Chromosome"/>
</dbReference>
<feature type="signal peptide" evidence="2">
    <location>
        <begin position="1"/>
        <end position="20"/>
    </location>
</feature>
<dbReference type="SUPFAM" id="SSF49363">
    <property type="entry name" value="Purple acid phosphatase, N-terminal domain"/>
    <property type="match status" value="1"/>
</dbReference>
<evidence type="ECO:0000313" key="6">
    <source>
        <dbReference type="Proteomes" id="UP000315995"/>
    </source>
</evidence>
<accession>A0A5B8Y9I1</accession>
<dbReference type="Gene3D" id="3.60.21.10">
    <property type="match status" value="1"/>
</dbReference>
<dbReference type="InterPro" id="IPR004843">
    <property type="entry name" value="Calcineurin-like_PHP"/>
</dbReference>
<dbReference type="PANTHER" id="PTHR22953:SF153">
    <property type="entry name" value="PURPLE ACID PHOSPHATASE"/>
    <property type="match status" value="1"/>
</dbReference>
<dbReference type="PANTHER" id="PTHR22953">
    <property type="entry name" value="ACID PHOSPHATASE RELATED"/>
    <property type="match status" value="1"/>
</dbReference>
<dbReference type="Pfam" id="PF16656">
    <property type="entry name" value="Pur_ac_phosph_N"/>
    <property type="match status" value="1"/>
</dbReference>
<name>A0A4Y6PY18_PERCE</name>
<dbReference type="EMBL" id="CP041186">
    <property type="protein sequence ID" value="QDG53238.1"/>
    <property type="molecule type" value="Genomic_DNA"/>
</dbReference>
<reference evidence="5 6" key="1">
    <citation type="submission" date="2019-06" db="EMBL/GenBank/DDBJ databases">
        <title>Persicimonas caeni gen. nov., sp. nov., a predatory bacterium isolated from solar saltern.</title>
        <authorList>
            <person name="Wang S."/>
        </authorList>
    </citation>
    <scope>NUCLEOTIDE SEQUENCE [LARGE SCALE GENOMIC DNA]</scope>
    <source>
        <strain evidence="5 6">YN101</strain>
    </source>
</reference>